<dbReference type="GO" id="GO:0032267">
    <property type="term" value="F:tRNA(Ile)-lysidine synthase activity"/>
    <property type="evidence" value="ECO:0007669"/>
    <property type="project" value="UniProtKB-EC"/>
</dbReference>
<dbReference type="InterPro" id="IPR012796">
    <property type="entry name" value="Lysidine-tRNA-synth_C"/>
</dbReference>
<dbReference type="GO" id="GO:0008033">
    <property type="term" value="P:tRNA processing"/>
    <property type="evidence" value="ECO:0007669"/>
    <property type="project" value="InterPro"/>
</dbReference>
<evidence type="ECO:0000259" key="1">
    <source>
        <dbReference type="SMART" id="SM00977"/>
    </source>
</evidence>
<dbReference type="Pfam" id="PF11734">
    <property type="entry name" value="TilS_C"/>
    <property type="match status" value="1"/>
</dbReference>
<dbReference type="Proteomes" id="UP001059380">
    <property type="component" value="Chromosome"/>
</dbReference>
<dbReference type="EMBL" id="CP093313">
    <property type="protein sequence ID" value="UWZ87006.1"/>
    <property type="molecule type" value="Genomic_DNA"/>
</dbReference>
<dbReference type="NCBIfam" id="TIGR02433">
    <property type="entry name" value="lysidine_TilS_C"/>
    <property type="match status" value="1"/>
</dbReference>
<dbReference type="InterPro" id="IPR015262">
    <property type="entry name" value="tRNA_Ile_lys_synt_subst-bd"/>
</dbReference>
<dbReference type="Pfam" id="PF09179">
    <property type="entry name" value="TilS"/>
    <property type="match status" value="1"/>
</dbReference>
<dbReference type="SUPFAM" id="SSF56037">
    <property type="entry name" value="PheT/TilS domain"/>
    <property type="match status" value="1"/>
</dbReference>
<evidence type="ECO:0000313" key="3">
    <source>
        <dbReference type="Proteomes" id="UP001059380"/>
    </source>
</evidence>
<accession>A0A9J7BZC5</accession>
<organism evidence="2 3">
    <name type="scientific">Occallatibacter riparius</name>
    <dbReference type="NCBI Taxonomy" id="1002689"/>
    <lineage>
        <taxon>Bacteria</taxon>
        <taxon>Pseudomonadati</taxon>
        <taxon>Acidobacteriota</taxon>
        <taxon>Terriglobia</taxon>
        <taxon>Terriglobales</taxon>
        <taxon>Acidobacteriaceae</taxon>
        <taxon>Occallatibacter</taxon>
    </lineage>
</organism>
<dbReference type="EC" id="6.3.4.19" evidence="2"/>
<name>A0A9J7BZC5_9BACT</name>
<dbReference type="SMART" id="SM00977">
    <property type="entry name" value="TilS_C"/>
    <property type="match status" value="1"/>
</dbReference>
<evidence type="ECO:0000313" key="2">
    <source>
        <dbReference type="EMBL" id="UWZ87006.1"/>
    </source>
</evidence>
<dbReference type="KEGG" id="orp:MOP44_11790"/>
<dbReference type="AlphaFoldDB" id="A0A9J7BZC5"/>
<sequence length="177" mass="19437">MAALDVALQRRVIRYAVERLGAAMDFVGTEKLRELALNGRAGQKCELGAGLRAERSHRELRLSIQSVTAGKAEGDEVVEIPVPGEDEGFGVRVTIEVDGAQPSFVSPPVAVLRNWKPGDRVHLRHSSGPRKVKEVLERMKVSGSERAKWPVLELNGRIVWMRGAAVEPEPGFRITVV</sequence>
<proteinExistence type="predicted"/>
<keyword evidence="2" id="KW-0436">Ligase</keyword>
<feature type="domain" description="Lysidine-tRNA(Ile) synthetase C-terminal" evidence="1">
    <location>
        <begin position="110"/>
        <end position="172"/>
    </location>
</feature>
<protein>
    <submittedName>
        <fullName evidence="2">tRNA lysidine(34) synthetase TilS</fullName>
        <ecNumber evidence="2">6.3.4.19</ecNumber>
    </submittedName>
</protein>
<reference evidence="2" key="1">
    <citation type="submission" date="2021-04" db="EMBL/GenBank/DDBJ databases">
        <title>Phylogenetic analysis of Acidobacteriaceae.</title>
        <authorList>
            <person name="Qiu L."/>
            <person name="Zhang Q."/>
        </authorList>
    </citation>
    <scope>NUCLEOTIDE SEQUENCE</scope>
    <source>
        <strain evidence="2">DSM 25168</strain>
    </source>
</reference>
<dbReference type="GO" id="GO:0005737">
    <property type="term" value="C:cytoplasm"/>
    <property type="evidence" value="ECO:0007669"/>
    <property type="project" value="InterPro"/>
</dbReference>
<keyword evidence="3" id="KW-1185">Reference proteome</keyword>
<dbReference type="GO" id="GO:0005524">
    <property type="term" value="F:ATP binding"/>
    <property type="evidence" value="ECO:0007669"/>
    <property type="project" value="InterPro"/>
</dbReference>
<gene>
    <name evidence="2" type="primary">tilS</name>
    <name evidence="2" type="ORF">MOP44_11790</name>
</gene>